<organism evidence="1 2">
    <name type="scientific">Parthenolecanium corni</name>
    <dbReference type="NCBI Taxonomy" id="536013"/>
    <lineage>
        <taxon>Eukaryota</taxon>
        <taxon>Metazoa</taxon>
        <taxon>Ecdysozoa</taxon>
        <taxon>Arthropoda</taxon>
        <taxon>Hexapoda</taxon>
        <taxon>Insecta</taxon>
        <taxon>Pterygota</taxon>
        <taxon>Neoptera</taxon>
        <taxon>Paraneoptera</taxon>
        <taxon>Hemiptera</taxon>
        <taxon>Sternorrhyncha</taxon>
        <taxon>Coccoidea</taxon>
        <taxon>Coccidae</taxon>
        <taxon>Parthenolecanium</taxon>
    </lineage>
</organism>
<accession>A0AAN9TJF2</accession>
<dbReference type="EMBL" id="JBBCAQ010000020">
    <property type="protein sequence ID" value="KAK7592757.1"/>
    <property type="molecule type" value="Genomic_DNA"/>
</dbReference>
<evidence type="ECO:0000313" key="2">
    <source>
        <dbReference type="Proteomes" id="UP001367676"/>
    </source>
</evidence>
<dbReference type="AlphaFoldDB" id="A0AAN9TJF2"/>
<reference evidence="1 2" key="1">
    <citation type="submission" date="2024-03" db="EMBL/GenBank/DDBJ databases">
        <title>Adaptation during the transition from Ophiocordyceps entomopathogen to insect associate is accompanied by gene loss and intensified selection.</title>
        <authorList>
            <person name="Ward C.M."/>
            <person name="Onetto C.A."/>
            <person name="Borneman A.R."/>
        </authorList>
    </citation>
    <scope>NUCLEOTIDE SEQUENCE [LARGE SCALE GENOMIC DNA]</scope>
    <source>
        <strain evidence="1">AWRI1</strain>
        <tissue evidence="1">Single Adult Female</tissue>
    </source>
</reference>
<name>A0AAN9TJF2_9HEMI</name>
<evidence type="ECO:0000313" key="1">
    <source>
        <dbReference type="EMBL" id="KAK7592757.1"/>
    </source>
</evidence>
<dbReference type="Proteomes" id="UP001367676">
    <property type="component" value="Unassembled WGS sequence"/>
</dbReference>
<keyword evidence="2" id="KW-1185">Reference proteome</keyword>
<sequence>MRVYSLVHVVRSYTGMLQNWLLRKNRAQHLEIDTRDGGSGICELHDTNYDDDRAAARVAIFFRCIECRVVKCRVQSAECGVYREASATASLASRSSPNYLGRIGRIPRGRRICTPLSYRFAARPLFASSQPQPSKARIIRSLKINFRTSVAVSRCKAFEEFFPTKRLDATVAQLEMRTGAGCAERSECGTGQFAAFADYSSIRVPVFTIRGAHLSRADS</sequence>
<proteinExistence type="predicted"/>
<gene>
    <name evidence="1" type="ORF">V9T40_007509</name>
</gene>
<comment type="caution">
    <text evidence="1">The sequence shown here is derived from an EMBL/GenBank/DDBJ whole genome shotgun (WGS) entry which is preliminary data.</text>
</comment>
<protein>
    <submittedName>
        <fullName evidence="1">Uncharacterized protein</fullName>
    </submittedName>
</protein>